<dbReference type="RefSeq" id="XP_024721703.1">
    <property type="nucleotide sequence ID" value="XM_024862583.1"/>
</dbReference>
<proteinExistence type="predicted"/>
<dbReference type="Proteomes" id="UP000241818">
    <property type="component" value="Unassembled WGS sequence"/>
</dbReference>
<protein>
    <recommendedName>
        <fullName evidence="4">SnoaL-like domain-containing protein</fullName>
    </recommendedName>
</protein>
<dbReference type="GeneID" id="36570664"/>
<keyword evidence="3" id="KW-1185">Reference proteome</keyword>
<dbReference type="Gene3D" id="3.10.450.50">
    <property type="match status" value="1"/>
</dbReference>
<organism evidence="2 3">
    <name type="scientific">Amorphotheca resinae ATCC 22711</name>
    <dbReference type="NCBI Taxonomy" id="857342"/>
    <lineage>
        <taxon>Eukaryota</taxon>
        <taxon>Fungi</taxon>
        <taxon>Dikarya</taxon>
        <taxon>Ascomycota</taxon>
        <taxon>Pezizomycotina</taxon>
        <taxon>Leotiomycetes</taxon>
        <taxon>Helotiales</taxon>
        <taxon>Amorphothecaceae</taxon>
        <taxon>Amorphotheca</taxon>
    </lineage>
</organism>
<evidence type="ECO:0000313" key="2">
    <source>
        <dbReference type="EMBL" id="PSS20433.1"/>
    </source>
</evidence>
<evidence type="ECO:0000256" key="1">
    <source>
        <dbReference type="SAM" id="MobiDB-lite"/>
    </source>
</evidence>
<dbReference type="OrthoDB" id="2400485at2759"/>
<evidence type="ECO:0000313" key="3">
    <source>
        <dbReference type="Proteomes" id="UP000241818"/>
    </source>
</evidence>
<dbReference type="STRING" id="857342.A0A2T3B464"/>
<dbReference type="SUPFAM" id="SSF54427">
    <property type="entry name" value="NTF2-like"/>
    <property type="match status" value="1"/>
</dbReference>
<dbReference type="PANTHER" id="PTHR34213">
    <property type="entry name" value="NUCLEAR TRANSPORT FACTOR 2 (NTF2) FAMILY PROTEIN"/>
    <property type="match status" value="1"/>
</dbReference>
<feature type="region of interest" description="Disordered" evidence="1">
    <location>
        <begin position="1"/>
        <end position="21"/>
    </location>
</feature>
<name>A0A2T3B464_AMORE</name>
<gene>
    <name evidence="2" type="ORF">M430DRAFT_138905</name>
</gene>
<dbReference type="AlphaFoldDB" id="A0A2T3B464"/>
<evidence type="ECO:0008006" key="4">
    <source>
        <dbReference type="Google" id="ProtNLM"/>
    </source>
</evidence>
<dbReference type="EMBL" id="KZ679010">
    <property type="protein sequence ID" value="PSS20433.1"/>
    <property type="molecule type" value="Genomic_DNA"/>
</dbReference>
<sequence length="186" mass="20739">MSTGIPSMTPHISSSVSRPEDRDINTATGVELTPRQRIAVGSLLELFAGRPSLKHLQIWTDDAKFNNPLTKAQGRRQYEAQWYGLAKAFSEIEQLSHTVTSAGNPLTMDLSTRYKLKGIGKQQIINSEVRIFLDAQGRIKEVQDRWNHTLPEGRVATAFRNMNAMVIPAIVRVPKNLAEERKMGGG</sequence>
<dbReference type="PANTHER" id="PTHR34213:SF2">
    <property type="entry name" value="NUCLEAR TRANSPORT FACTOR 2 (NTF2) FAMILY PROTEIN"/>
    <property type="match status" value="1"/>
</dbReference>
<accession>A0A2T3B464</accession>
<dbReference type="InterPro" id="IPR032710">
    <property type="entry name" value="NTF2-like_dom_sf"/>
</dbReference>
<feature type="compositionally biased region" description="Polar residues" evidence="1">
    <location>
        <begin position="1"/>
        <end position="17"/>
    </location>
</feature>
<dbReference type="InParanoid" id="A0A2T3B464"/>
<reference evidence="2 3" key="1">
    <citation type="journal article" date="2018" name="New Phytol.">
        <title>Comparative genomics and transcriptomics depict ericoid mycorrhizal fungi as versatile saprotrophs and plant mutualists.</title>
        <authorList>
            <person name="Martino E."/>
            <person name="Morin E."/>
            <person name="Grelet G.A."/>
            <person name="Kuo A."/>
            <person name="Kohler A."/>
            <person name="Daghino S."/>
            <person name="Barry K.W."/>
            <person name="Cichocki N."/>
            <person name="Clum A."/>
            <person name="Dockter R.B."/>
            <person name="Hainaut M."/>
            <person name="Kuo R.C."/>
            <person name="LaButti K."/>
            <person name="Lindahl B.D."/>
            <person name="Lindquist E.A."/>
            <person name="Lipzen A."/>
            <person name="Khouja H.R."/>
            <person name="Magnuson J."/>
            <person name="Murat C."/>
            <person name="Ohm R.A."/>
            <person name="Singer S.W."/>
            <person name="Spatafora J.W."/>
            <person name="Wang M."/>
            <person name="Veneault-Fourrey C."/>
            <person name="Henrissat B."/>
            <person name="Grigoriev I.V."/>
            <person name="Martin F.M."/>
            <person name="Perotto S."/>
        </authorList>
    </citation>
    <scope>NUCLEOTIDE SEQUENCE [LARGE SCALE GENOMIC DNA]</scope>
    <source>
        <strain evidence="2 3">ATCC 22711</strain>
    </source>
</reference>